<dbReference type="EMBL" id="JANJYI010000006">
    <property type="protein sequence ID" value="KAK2644861.1"/>
    <property type="molecule type" value="Genomic_DNA"/>
</dbReference>
<protein>
    <recommendedName>
        <fullName evidence="3">Reverse transcriptase zinc-binding domain-containing protein</fullName>
    </recommendedName>
</protein>
<keyword evidence="2" id="KW-1185">Reference proteome</keyword>
<evidence type="ECO:0000313" key="1">
    <source>
        <dbReference type="EMBL" id="KAK2644861.1"/>
    </source>
</evidence>
<comment type="caution">
    <text evidence="1">The sequence shown here is derived from an EMBL/GenBank/DDBJ whole genome shotgun (WGS) entry which is preliminary data.</text>
</comment>
<accession>A0AAD9TZ27</accession>
<evidence type="ECO:0008006" key="3">
    <source>
        <dbReference type="Google" id="ProtNLM"/>
    </source>
</evidence>
<dbReference type="AlphaFoldDB" id="A0AAD9TZ27"/>
<organism evidence="1 2">
    <name type="scientific">Dipteronia dyeriana</name>
    <dbReference type="NCBI Taxonomy" id="168575"/>
    <lineage>
        <taxon>Eukaryota</taxon>
        <taxon>Viridiplantae</taxon>
        <taxon>Streptophyta</taxon>
        <taxon>Embryophyta</taxon>
        <taxon>Tracheophyta</taxon>
        <taxon>Spermatophyta</taxon>
        <taxon>Magnoliopsida</taxon>
        <taxon>eudicotyledons</taxon>
        <taxon>Gunneridae</taxon>
        <taxon>Pentapetalae</taxon>
        <taxon>rosids</taxon>
        <taxon>malvids</taxon>
        <taxon>Sapindales</taxon>
        <taxon>Sapindaceae</taxon>
        <taxon>Hippocastanoideae</taxon>
        <taxon>Acereae</taxon>
        <taxon>Dipteronia</taxon>
    </lineage>
</organism>
<proteinExistence type="predicted"/>
<name>A0AAD9TZ27_9ROSI</name>
<reference evidence="1" key="1">
    <citation type="journal article" date="2023" name="Plant J.">
        <title>Genome sequences and population genomics provide insights into the demographic history, inbreeding, and mutation load of two 'living fossil' tree species of Dipteronia.</title>
        <authorList>
            <person name="Feng Y."/>
            <person name="Comes H.P."/>
            <person name="Chen J."/>
            <person name="Zhu S."/>
            <person name="Lu R."/>
            <person name="Zhang X."/>
            <person name="Li P."/>
            <person name="Qiu J."/>
            <person name="Olsen K.M."/>
            <person name="Qiu Y."/>
        </authorList>
    </citation>
    <scope>NUCLEOTIDE SEQUENCE</scope>
    <source>
        <strain evidence="1">KIB01</strain>
    </source>
</reference>
<evidence type="ECO:0000313" key="2">
    <source>
        <dbReference type="Proteomes" id="UP001280121"/>
    </source>
</evidence>
<gene>
    <name evidence="1" type="ORF">Ddye_020056</name>
</gene>
<dbReference type="Proteomes" id="UP001280121">
    <property type="component" value="Unassembled WGS sequence"/>
</dbReference>
<sequence>MIREKGLRWRIGCGCGVSIYNDKWILQSNSFWVVSPIVRDDNIFVSQLKMESGGWNVPLIRHLFLEVDAFTILSIPMITTQAVDTLCWHYTADGNYSIKSWYKLGIELKDSNRASFSGLGHLESWLRTLWHLKIPSKVKDFIWKACRHWLPTRQCLAE</sequence>